<evidence type="ECO:0000313" key="6">
    <source>
        <dbReference type="EMBL" id="NQE36241.1"/>
    </source>
</evidence>
<dbReference type="Pfam" id="PF07602">
    <property type="entry name" value="DUF1565"/>
    <property type="match status" value="1"/>
</dbReference>
<name>A0ABX2D124_9CYAN</name>
<dbReference type="InterPro" id="IPR006626">
    <property type="entry name" value="PbH1"/>
</dbReference>
<dbReference type="PANTHER" id="PTHR22990:SF15">
    <property type="entry name" value="F-BOX ONLY PROTEIN 10"/>
    <property type="match status" value="1"/>
</dbReference>
<dbReference type="EMBL" id="SRRZ01000078">
    <property type="protein sequence ID" value="NQE36241.1"/>
    <property type="molecule type" value="Genomic_DNA"/>
</dbReference>
<keyword evidence="2" id="KW-0677">Repeat</keyword>
<dbReference type="PANTHER" id="PTHR22990">
    <property type="entry name" value="F-BOX ONLY PROTEIN"/>
    <property type="match status" value="1"/>
</dbReference>
<dbReference type="InterPro" id="IPR022441">
    <property type="entry name" value="Para_beta_helix_rpt-2"/>
</dbReference>
<evidence type="ECO:0000313" key="7">
    <source>
        <dbReference type="Proteomes" id="UP000702425"/>
    </source>
</evidence>
<dbReference type="InterPro" id="IPR011459">
    <property type="entry name" value="DUF1565"/>
</dbReference>
<dbReference type="NCBIfam" id="TIGR03804">
    <property type="entry name" value="para_beta_helix"/>
    <property type="match status" value="3"/>
</dbReference>
<evidence type="ECO:0000259" key="5">
    <source>
        <dbReference type="Pfam" id="PF07602"/>
    </source>
</evidence>
<accession>A0ABX2D124</accession>
<dbReference type="InterPro" id="IPR011050">
    <property type="entry name" value="Pectin_lyase_fold/virulence"/>
</dbReference>
<keyword evidence="3" id="KW-0833">Ubl conjugation pathway</keyword>
<evidence type="ECO:0000256" key="1">
    <source>
        <dbReference type="ARBA" id="ARBA00004906"/>
    </source>
</evidence>
<gene>
    <name evidence="6" type="ORF">E5S67_04004</name>
</gene>
<reference evidence="6 7" key="1">
    <citation type="journal article" date="2020" name="Sci. Rep.">
        <title>A novel cyanobacterial geosmin producer, revising GeoA distribution and dispersion patterns in Bacteria.</title>
        <authorList>
            <person name="Churro C."/>
            <person name="Semedo-Aguiar A.P."/>
            <person name="Silva A.D."/>
            <person name="Pereira-Leal J.B."/>
            <person name="Leite R.B."/>
        </authorList>
    </citation>
    <scope>NUCLEOTIDE SEQUENCE [LARGE SCALE GENOMIC DNA]</scope>
    <source>
        <strain evidence="6 7">IPMA8</strain>
    </source>
</reference>
<comment type="pathway">
    <text evidence="1">Protein modification; protein ubiquitination.</text>
</comment>
<feature type="region of interest" description="Disordered" evidence="4">
    <location>
        <begin position="401"/>
        <end position="470"/>
    </location>
</feature>
<keyword evidence="7" id="KW-1185">Reference proteome</keyword>
<evidence type="ECO:0000256" key="2">
    <source>
        <dbReference type="ARBA" id="ARBA00022737"/>
    </source>
</evidence>
<proteinExistence type="predicted"/>
<evidence type="ECO:0000256" key="3">
    <source>
        <dbReference type="ARBA" id="ARBA00022786"/>
    </source>
</evidence>
<dbReference type="RefSeq" id="WP_172190167.1">
    <property type="nucleotide sequence ID" value="NZ_CAWPPK010000294.1"/>
</dbReference>
<dbReference type="SMART" id="SM00710">
    <property type="entry name" value="PbH1"/>
    <property type="match status" value="5"/>
</dbReference>
<dbReference type="Proteomes" id="UP000702425">
    <property type="component" value="Unassembled WGS sequence"/>
</dbReference>
<protein>
    <recommendedName>
        <fullName evidence="5">DUF1565 domain-containing protein</fullName>
    </recommendedName>
</protein>
<dbReference type="Gene3D" id="2.160.20.10">
    <property type="entry name" value="Single-stranded right-handed beta-helix, Pectin lyase-like"/>
    <property type="match status" value="1"/>
</dbReference>
<evidence type="ECO:0000256" key="4">
    <source>
        <dbReference type="SAM" id="MobiDB-lite"/>
    </source>
</evidence>
<dbReference type="InterPro" id="IPR012334">
    <property type="entry name" value="Pectin_lyas_fold"/>
</dbReference>
<comment type="caution">
    <text evidence="6">The sequence shown here is derived from an EMBL/GenBank/DDBJ whole genome shotgun (WGS) entry which is preliminary data.</text>
</comment>
<sequence length="625" mass="66054">MRLAEQHKRLRENNPNRRAYLNFDRENPTRNTGGETRLTDKLRFFMLIYSQQTWCKENRSQKPCLSSCLLLVFASTALCNHQPSVIAAGIPGVQLLSQTLQSDINILYVSSTGGSDTGGNGSDRSPFKTLTYALSVAPPKTAILLAPGTYSAQSGEKFPLMLRSSVTVQGNPNTRGQNIVIKGGGYFISPTSAGQNIAILAADGAGLSGVTVTNTNSRGYALWIESSSPTVVNNTFSGSTHDGISVVGTSRPTIGGNVFSKNGANGITIFGSSQPEVRDNVFENTGFGVNVAQNASPLLIGNKITRNKDGVVVQADARPVLRNNYIESNRRDGIVAIARALPDLGTATEPGGNIIRNNGQYDVNNAAKGQVIPAYGNQLSSNRTTGSVDVAGTFSPPAPIGGSAFELRADRPPSIGGPETSLPAYTPGRLSPRVGIPPISPPAPVSRRPVQNRPAPRSAQLRQELSPRNAAASAVVPGAIAIPVPEPNSRSVSEISVQQSIIPPNFDSSTAVSSEGRLPVPGRNIPLGRGGYVPAALGGNSLPDYDNSPSFDRPSALGLRYRVVVDTNSSGDLQKMKSLVPGAFRSFSSGRSVMQAGAFREREKAEELLQMLSANGLNARIEDIK</sequence>
<feature type="domain" description="DUF1565" evidence="5">
    <location>
        <begin position="114"/>
        <end position="293"/>
    </location>
</feature>
<dbReference type="SUPFAM" id="SSF51126">
    <property type="entry name" value="Pectin lyase-like"/>
    <property type="match status" value="1"/>
</dbReference>
<organism evidence="6 7">
    <name type="scientific">Microcoleus asticus IPMA8</name>
    <dbReference type="NCBI Taxonomy" id="2563858"/>
    <lineage>
        <taxon>Bacteria</taxon>
        <taxon>Bacillati</taxon>
        <taxon>Cyanobacteriota</taxon>
        <taxon>Cyanophyceae</taxon>
        <taxon>Oscillatoriophycideae</taxon>
        <taxon>Oscillatoriales</taxon>
        <taxon>Microcoleaceae</taxon>
        <taxon>Microcoleus</taxon>
        <taxon>Microcoleus asticus</taxon>
    </lineage>
</organism>
<dbReference type="InterPro" id="IPR051550">
    <property type="entry name" value="SCF-Subunits/Alg-Epimerases"/>
</dbReference>